<reference evidence="1 2" key="1">
    <citation type="submission" date="2019-07" db="EMBL/GenBank/DDBJ databases">
        <title>Whole genome shotgun sequence of Cellulomonas soli NBRC 109434.</title>
        <authorList>
            <person name="Hosoyama A."/>
            <person name="Uohara A."/>
            <person name="Ohji S."/>
            <person name="Ichikawa N."/>
        </authorList>
    </citation>
    <scope>NUCLEOTIDE SEQUENCE [LARGE SCALE GENOMIC DNA]</scope>
    <source>
        <strain evidence="1 2">NBRC 109434</strain>
    </source>
</reference>
<comment type="caution">
    <text evidence="1">The sequence shown here is derived from an EMBL/GenBank/DDBJ whole genome shotgun (WGS) entry which is preliminary data.</text>
</comment>
<accession>A0A512PG28</accession>
<proteinExistence type="predicted"/>
<evidence type="ECO:0000313" key="1">
    <source>
        <dbReference type="EMBL" id="GEP70150.1"/>
    </source>
</evidence>
<dbReference type="RefSeq" id="WP_146953943.1">
    <property type="nucleotide sequence ID" value="NZ_BAABBJ010000014.1"/>
</dbReference>
<gene>
    <name evidence="1" type="ORF">CSO01_28650</name>
</gene>
<dbReference type="EMBL" id="BKAL01000011">
    <property type="protein sequence ID" value="GEP70150.1"/>
    <property type="molecule type" value="Genomic_DNA"/>
</dbReference>
<dbReference type="OrthoDB" id="4730712at2"/>
<name>A0A512PG28_9CELL</name>
<sequence length="94" mass="9871">MSHDPGGLVDAVAKLPAFNGIGFRGLSAGATEPPALGVLTELRAASRDVRVATENFASPTLLVVLNLTARDLSWIAQHPRTPSWRSCPPRRGGG</sequence>
<dbReference type="AlphaFoldDB" id="A0A512PG28"/>
<organism evidence="1 2">
    <name type="scientific">Cellulomonas soli</name>
    <dbReference type="NCBI Taxonomy" id="931535"/>
    <lineage>
        <taxon>Bacteria</taxon>
        <taxon>Bacillati</taxon>
        <taxon>Actinomycetota</taxon>
        <taxon>Actinomycetes</taxon>
        <taxon>Micrococcales</taxon>
        <taxon>Cellulomonadaceae</taxon>
        <taxon>Cellulomonas</taxon>
    </lineage>
</organism>
<protein>
    <submittedName>
        <fullName evidence="1">Uncharacterized protein</fullName>
    </submittedName>
</protein>
<keyword evidence="2" id="KW-1185">Reference proteome</keyword>
<evidence type="ECO:0000313" key="2">
    <source>
        <dbReference type="Proteomes" id="UP000321798"/>
    </source>
</evidence>
<dbReference type="Proteomes" id="UP000321798">
    <property type="component" value="Unassembled WGS sequence"/>
</dbReference>